<dbReference type="AlphaFoldDB" id="A0A0G0JGR0"/>
<proteinExistence type="predicted"/>
<name>A0A0G0JGR0_9BACT</name>
<dbReference type="EMBL" id="LBTF01000002">
    <property type="protein sequence ID" value="KKQ35949.1"/>
    <property type="molecule type" value="Genomic_DNA"/>
</dbReference>
<accession>A0A0G0JGR0</accession>
<sequence length="78" mass="9049">MIHWPVPIDQDGNTTSSEPISKEHEEWWYDIFAARSGKSISFIKSIAHLKLPAEECLKYNLIDQITEKPMRPKIKITP</sequence>
<gene>
    <name evidence="1" type="ORF">US50_C0002G0009</name>
</gene>
<dbReference type="Proteomes" id="UP000033876">
    <property type="component" value="Unassembled WGS sequence"/>
</dbReference>
<organism evidence="1 2">
    <name type="scientific">Candidatus Nomurabacteria bacterium GW2011_GWB1_37_5</name>
    <dbReference type="NCBI Taxonomy" id="1618742"/>
    <lineage>
        <taxon>Bacteria</taxon>
        <taxon>Candidatus Nomuraibacteriota</taxon>
    </lineage>
</organism>
<comment type="caution">
    <text evidence="1">The sequence shown here is derived from an EMBL/GenBank/DDBJ whole genome shotgun (WGS) entry which is preliminary data.</text>
</comment>
<evidence type="ECO:0000313" key="1">
    <source>
        <dbReference type="EMBL" id="KKQ35949.1"/>
    </source>
</evidence>
<protein>
    <submittedName>
        <fullName evidence="1">Uncharacterized protein</fullName>
    </submittedName>
</protein>
<evidence type="ECO:0000313" key="2">
    <source>
        <dbReference type="Proteomes" id="UP000033876"/>
    </source>
</evidence>
<reference evidence="1 2" key="1">
    <citation type="journal article" date="2015" name="Nature">
        <title>rRNA introns, odd ribosomes, and small enigmatic genomes across a large radiation of phyla.</title>
        <authorList>
            <person name="Brown C.T."/>
            <person name="Hug L.A."/>
            <person name="Thomas B.C."/>
            <person name="Sharon I."/>
            <person name="Castelle C.J."/>
            <person name="Singh A."/>
            <person name="Wilkins M.J."/>
            <person name="Williams K.H."/>
            <person name="Banfield J.F."/>
        </authorList>
    </citation>
    <scope>NUCLEOTIDE SEQUENCE [LARGE SCALE GENOMIC DNA]</scope>
</reference>